<reference evidence="1 2" key="1">
    <citation type="submission" date="2012-05" db="EMBL/GenBank/DDBJ databases">
        <title>Finished chromosome of genome of Oscillatoria sp. PCC 7112.</title>
        <authorList>
            <consortium name="US DOE Joint Genome Institute"/>
            <person name="Gugger M."/>
            <person name="Coursin T."/>
            <person name="Rippka R."/>
            <person name="Tandeau De Marsac N."/>
            <person name="Huntemann M."/>
            <person name="Wei C.-L."/>
            <person name="Han J."/>
            <person name="Detter J.C."/>
            <person name="Han C."/>
            <person name="Tapia R."/>
            <person name="Davenport K."/>
            <person name="Daligault H."/>
            <person name="Erkkila T."/>
            <person name="Gu W."/>
            <person name="Munk A.C.C."/>
            <person name="Teshima H."/>
            <person name="Xu Y."/>
            <person name="Chain P."/>
            <person name="Chen A."/>
            <person name="Krypides N."/>
            <person name="Mavromatis K."/>
            <person name="Markowitz V."/>
            <person name="Szeto E."/>
            <person name="Ivanova N."/>
            <person name="Mikhailova N."/>
            <person name="Ovchinnikova G."/>
            <person name="Pagani I."/>
            <person name="Pati A."/>
            <person name="Goodwin L."/>
            <person name="Peters L."/>
            <person name="Pitluck S."/>
            <person name="Woyke T."/>
            <person name="Kerfeld C."/>
        </authorList>
    </citation>
    <scope>NUCLEOTIDE SEQUENCE [LARGE SCALE GENOMIC DNA]</scope>
    <source>
        <strain evidence="1 2">PCC 7112</strain>
    </source>
</reference>
<dbReference type="EMBL" id="CP003614">
    <property type="protein sequence ID" value="AFZ06244.1"/>
    <property type="molecule type" value="Genomic_DNA"/>
</dbReference>
<accession>K9VFF6</accession>
<proteinExistence type="predicted"/>
<organism evidence="1 2">
    <name type="scientific">Phormidium nigroviride PCC 7112</name>
    <dbReference type="NCBI Taxonomy" id="179408"/>
    <lineage>
        <taxon>Bacteria</taxon>
        <taxon>Bacillati</taxon>
        <taxon>Cyanobacteriota</taxon>
        <taxon>Cyanophyceae</taxon>
        <taxon>Oscillatoriophycideae</taxon>
        <taxon>Oscillatoriales</taxon>
        <taxon>Oscillatoriaceae</taxon>
        <taxon>Phormidium</taxon>
    </lineage>
</organism>
<evidence type="ECO:0000313" key="1">
    <source>
        <dbReference type="EMBL" id="AFZ06244.1"/>
    </source>
</evidence>
<dbReference type="KEGG" id="oni:Osc7112_1751"/>
<protein>
    <submittedName>
        <fullName evidence="1">Uncharacterized protein</fullName>
    </submittedName>
</protein>
<dbReference type="Proteomes" id="UP000010478">
    <property type="component" value="Chromosome"/>
</dbReference>
<keyword evidence="2" id="KW-1185">Reference proteome</keyword>
<dbReference type="STRING" id="179408.Osc7112_1751"/>
<dbReference type="HOGENOM" id="CLU_3330931_0_0_3"/>
<evidence type="ECO:0000313" key="2">
    <source>
        <dbReference type="Proteomes" id="UP000010478"/>
    </source>
</evidence>
<name>K9VFF6_9CYAN</name>
<gene>
    <name evidence="1" type="ORF">Osc7112_1751</name>
</gene>
<dbReference type="AlphaFoldDB" id="K9VFF6"/>
<sequence length="38" mass="4161">MDSVQLDGESRFKAPQFNRGAEKILSVTVTPNLAHGVF</sequence>